<dbReference type="GO" id="GO:0004984">
    <property type="term" value="F:olfactory receptor activity"/>
    <property type="evidence" value="ECO:0007669"/>
    <property type="project" value="TreeGrafter"/>
</dbReference>
<feature type="transmembrane region" description="Helical" evidence="6">
    <location>
        <begin position="30"/>
        <end position="48"/>
    </location>
</feature>
<evidence type="ECO:0000256" key="3">
    <source>
        <dbReference type="ARBA" id="ARBA00022989"/>
    </source>
</evidence>
<dbReference type="PRINTS" id="PR00697">
    <property type="entry name" value="TMPROTEINSRA"/>
</dbReference>
<keyword evidence="4 6" id="KW-0472">Membrane</keyword>
<keyword evidence="3 6" id="KW-1133">Transmembrane helix</keyword>
<evidence type="ECO:0000256" key="5">
    <source>
        <dbReference type="ARBA" id="ARBA00037994"/>
    </source>
</evidence>
<feature type="transmembrane region" description="Helical" evidence="6">
    <location>
        <begin position="153"/>
        <end position="175"/>
    </location>
</feature>
<dbReference type="InParanoid" id="G0PCW1"/>
<dbReference type="eggNOG" id="ENOG502TFTJ">
    <property type="taxonomic scope" value="Eukaryota"/>
</dbReference>
<reference evidence="8" key="1">
    <citation type="submission" date="2011-07" db="EMBL/GenBank/DDBJ databases">
        <authorList>
            <consortium name="Caenorhabditis brenneri Sequencing and Analysis Consortium"/>
            <person name="Wilson R.K."/>
        </authorList>
    </citation>
    <scope>NUCLEOTIDE SEQUENCE [LARGE SCALE GENOMIC DNA]</scope>
    <source>
        <strain evidence="8">PB2801</strain>
    </source>
</reference>
<dbReference type="GO" id="GO:0004930">
    <property type="term" value="F:G protein-coupled receptor activity"/>
    <property type="evidence" value="ECO:0007669"/>
    <property type="project" value="InterPro"/>
</dbReference>
<keyword evidence="2 6" id="KW-0812">Transmembrane</keyword>
<dbReference type="Proteomes" id="UP000008068">
    <property type="component" value="Unassembled WGS sequence"/>
</dbReference>
<name>G0PCW1_CAEBE</name>
<evidence type="ECO:0000256" key="4">
    <source>
        <dbReference type="ARBA" id="ARBA00023136"/>
    </source>
</evidence>
<accession>G0PCW1</accession>
<feature type="transmembrane region" description="Helical" evidence="6">
    <location>
        <begin position="82"/>
        <end position="100"/>
    </location>
</feature>
<dbReference type="InterPro" id="IPR051080">
    <property type="entry name" value="Nematode_rcpt-like_serp_alpha"/>
</dbReference>
<comment type="similarity">
    <text evidence="5">Belongs to the nematode receptor-like protein sra family.</text>
</comment>
<dbReference type="GO" id="GO:0016020">
    <property type="term" value="C:membrane"/>
    <property type="evidence" value="ECO:0007669"/>
    <property type="project" value="UniProtKB-SubCell"/>
</dbReference>
<feature type="transmembrane region" description="Helical" evidence="6">
    <location>
        <begin position="200"/>
        <end position="222"/>
    </location>
</feature>
<evidence type="ECO:0000313" key="7">
    <source>
        <dbReference type="EMBL" id="EGT51322.1"/>
    </source>
</evidence>
<evidence type="ECO:0000256" key="6">
    <source>
        <dbReference type="SAM" id="Phobius"/>
    </source>
</evidence>
<dbReference type="FunCoup" id="G0PCW1">
    <property type="interactions" value="29"/>
</dbReference>
<dbReference type="EMBL" id="GL380255">
    <property type="protein sequence ID" value="EGT51322.1"/>
    <property type="molecule type" value="Genomic_DNA"/>
</dbReference>
<comment type="subcellular location">
    <subcellularLocation>
        <location evidence="1">Membrane</location>
        <topology evidence="1">Multi-pass membrane protein</topology>
    </subcellularLocation>
</comment>
<dbReference type="HOGENOM" id="CLU_048025_0_1_1"/>
<feature type="transmembrane region" description="Helical" evidence="6">
    <location>
        <begin position="283"/>
        <end position="308"/>
    </location>
</feature>
<dbReference type="OrthoDB" id="5840330at2759"/>
<dbReference type="AlphaFoldDB" id="G0PCW1"/>
<evidence type="ECO:0000313" key="8">
    <source>
        <dbReference type="Proteomes" id="UP000008068"/>
    </source>
</evidence>
<dbReference type="Pfam" id="PF02117">
    <property type="entry name" value="7TM_GPCR_Sra"/>
    <property type="match status" value="1"/>
</dbReference>
<keyword evidence="8" id="KW-1185">Reference proteome</keyword>
<feature type="transmembrane region" description="Helical" evidence="6">
    <location>
        <begin position="120"/>
        <end position="141"/>
    </location>
</feature>
<dbReference type="InterPro" id="IPR000344">
    <property type="entry name" value="7TM_GPCR_serpentine_rcpt_Sra"/>
</dbReference>
<dbReference type="STRING" id="135651.G0PCW1"/>
<feature type="transmembrane region" description="Helical" evidence="6">
    <location>
        <begin position="243"/>
        <end position="271"/>
    </location>
</feature>
<proteinExistence type="inferred from homology"/>
<evidence type="ECO:0000256" key="1">
    <source>
        <dbReference type="ARBA" id="ARBA00004141"/>
    </source>
</evidence>
<evidence type="ECO:0000256" key="2">
    <source>
        <dbReference type="ARBA" id="ARBA00022692"/>
    </source>
</evidence>
<gene>
    <name evidence="7" type="ORF">CAEBREN_29071</name>
</gene>
<sequence length="341" mass="39522">MSTNNSSCASLDTIIRLESFNLIFSQLVDLLASFITFFATFFAVRVVLTQSIFKLSTKILLFQNLFYANLHQISYGIEAIGLLYRSFFMIGLLYRSFFMMDRPCNLLQSDAHCAPYLEVLMIGISGMIYGQTGLLIERAFATFSTYYELKKSLIIGSTISFIVFICSISTGRLLLWDDPLNGYVTGCFSFPKNSATRSNVYFIVCTVLTLFNLIISIWIMQYNKRCEYETRFKVGARFQKREVIESTGAICFLTLSQFILMFFYSFGIFLLKTIREMITAQTFYFWIVWCYTMPIIALMLPLLLIYLIRKSRLKRALKIIGITNKKQTQEDHITEMKSMWT</sequence>
<protein>
    <submittedName>
        <fullName evidence="7">Uncharacterized protein</fullName>
    </submittedName>
</protein>
<dbReference type="PANTHER" id="PTHR31357">
    <property type="entry name" value="SERPENTINE RECEPTOR CLASS ALPHA-10"/>
    <property type="match status" value="1"/>
</dbReference>
<organism evidence="8">
    <name type="scientific">Caenorhabditis brenneri</name>
    <name type="common">Nematode worm</name>
    <dbReference type="NCBI Taxonomy" id="135651"/>
    <lineage>
        <taxon>Eukaryota</taxon>
        <taxon>Metazoa</taxon>
        <taxon>Ecdysozoa</taxon>
        <taxon>Nematoda</taxon>
        <taxon>Chromadorea</taxon>
        <taxon>Rhabditida</taxon>
        <taxon>Rhabditina</taxon>
        <taxon>Rhabditomorpha</taxon>
        <taxon>Rhabditoidea</taxon>
        <taxon>Rhabditidae</taxon>
        <taxon>Peloderinae</taxon>
        <taxon>Caenorhabditis</taxon>
    </lineage>
</organism>
<dbReference type="PANTHER" id="PTHR31357:SF5">
    <property type="entry name" value="SERPENTINE RECEPTOR CLASS ALPHA-1-RELATED"/>
    <property type="match status" value="1"/>
</dbReference>